<reference evidence="2" key="1">
    <citation type="submission" date="2022-10" db="EMBL/GenBank/DDBJ databases">
        <title>The complete genomes of actinobacterial strains from the NBC collection.</title>
        <authorList>
            <person name="Joergensen T.S."/>
            <person name="Alvarez Arevalo M."/>
            <person name="Sterndorff E.B."/>
            <person name="Faurdal D."/>
            <person name="Vuksanovic O."/>
            <person name="Mourched A.-S."/>
            <person name="Charusanti P."/>
            <person name="Shaw S."/>
            <person name="Blin K."/>
            <person name="Weber T."/>
        </authorList>
    </citation>
    <scope>NUCLEOTIDE SEQUENCE</scope>
    <source>
        <strain evidence="2">NBC_00003</strain>
    </source>
</reference>
<evidence type="ECO:0000256" key="1">
    <source>
        <dbReference type="SAM" id="Phobius"/>
    </source>
</evidence>
<proteinExistence type="predicted"/>
<protein>
    <submittedName>
        <fullName evidence="2">Uncharacterized protein</fullName>
    </submittedName>
</protein>
<gene>
    <name evidence="2" type="ORF">OG549_39000</name>
</gene>
<keyword evidence="1" id="KW-0812">Transmembrane</keyword>
<keyword evidence="1" id="KW-1133">Transmembrane helix</keyword>
<accession>A0AAU2VFM0</accession>
<organism evidence="2">
    <name type="scientific">Streptomyces sp. NBC_00003</name>
    <dbReference type="NCBI Taxonomy" id="2903608"/>
    <lineage>
        <taxon>Bacteria</taxon>
        <taxon>Bacillati</taxon>
        <taxon>Actinomycetota</taxon>
        <taxon>Actinomycetes</taxon>
        <taxon>Kitasatosporales</taxon>
        <taxon>Streptomycetaceae</taxon>
        <taxon>Streptomyces</taxon>
    </lineage>
</organism>
<evidence type="ECO:0000313" key="2">
    <source>
        <dbReference type="EMBL" id="WTW66140.1"/>
    </source>
</evidence>
<dbReference type="EMBL" id="CP108318">
    <property type="protein sequence ID" value="WTW66140.1"/>
    <property type="molecule type" value="Genomic_DNA"/>
</dbReference>
<name>A0AAU2VFM0_9ACTN</name>
<dbReference type="AlphaFoldDB" id="A0AAU2VFM0"/>
<sequence length="70" mass="7443">MVQWVPDVPRMPERLGLWGAGVFHGEAGARVFVYGWAVWSGFGAAALGLGSVRSTGSVMVNFAHGDHSRS</sequence>
<feature type="transmembrane region" description="Helical" evidence="1">
    <location>
        <begin position="31"/>
        <end position="52"/>
    </location>
</feature>
<keyword evidence="1" id="KW-0472">Membrane</keyword>